<dbReference type="InterPro" id="IPR028098">
    <property type="entry name" value="Glyco_trans_4-like_N"/>
</dbReference>
<dbReference type="Proteomes" id="UP000509702">
    <property type="component" value="Plasmid unnamed1"/>
</dbReference>
<geneLocation type="plasmid" evidence="4 5">
    <name>unnamed1</name>
</geneLocation>
<keyword evidence="4" id="KW-0614">Plasmid</keyword>
<dbReference type="EMBL" id="CP054615">
    <property type="protein sequence ID" value="QKS49078.1"/>
    <property type="molecule type" value="Genomic_DNA"/>
</dbReference>
<reference evidence="4 5" key="1">
    <citation type="submission" date="2020-06" db="EMBL/GenBank/DDBJ databases">
        <title>Complete genome of Azosprillum oryzae KACC14407.</title>
        <authorList>
            <person name="Kim M."/>
            <person name="Park Y.-J."/>
            <person name="Shin J.-H."/>
        </authorList>
    </citation>
    <scope>NUCLEOTIDE SEQUENCE [LARGE SCALE GENOMIC DNA]</scope>
    <source>
        <strain evidence="4 5">KACC 14407</strain>
        <plasmid evidence="4 5">unnamed1</plasmid>
    </source>
</reference>
<keyword evidence="4" id="KW-0808">Transferase</keyword>
<protein>
    <submittedName>
        <fullName evidence="4">Glycosyltransferase</fullName>
    </submittedName>
</protein>
<dbReference type="PANTHER" id="PTHR45947:SF3">
    <property type="entry name" value="SULFOQUINOVOSYL TRANSFERASE SQD2"/>
    <property type="match status" value="1"/>
</dbReference>
<dbReference type="PANTHER" id="PTHR45947">
    <property type="entry name" value="SULFOQUINOVOSYL TRANSFERASE SQD2"/>
    <property type="match status" value="1"/>
</dbReference>
<name>A0A6N1ADB7_9PROT</name>
<sequence>MSGPHLPSRTSPTVAIVVTHIAPARGYGGIAECTARVAQAWGEAGHEVILCASDASEGAPLRPDELGLPGRVSPILYRARGWPRWGFGLGALPAIWTACRRADLVYVSGVATWPTSIAGIVCRLLRRPFTVGVHGSLMAGHVAYIRARKPLKWLFYRLITLPTLRRARAVHATSAIEAEGVRALLPAVPVAIVPNAVDSRIWLPRPPRRPDGGLVVGYVGRLSPEKGILPFLEIWLATRRPNDRLLIAGTGDGDYAARVAALAAGAGGAVECLGYLPADGVAAMLARCDFAVLPSGLGSGGLRENFGNVVVEAMALARPVLVTRGMAWDGVEADGTGLVFDPDPAATAAVLDRARSLTAEARAAMGQAARDFVEHRFSIPSVGTALWAVVAGDPVTGDPVTGDPVRGGRATAPSPERG</sequence>
<dbReference type="Gene3D" id="3.40.50.2000">
    <property type="entry name" value="Glycogen Phosphorylase B"/>
    <property type="match status" value="2"/>
</dbReference>
<dbReference type="Pfam" id="PF13579">
    <property type="entry name" value="Glyco_trans_4_4"/>
    <property type="match status" value="1"/>
</dbReference>
<dbReference type="GO" id="GO:0016757">
    <property type="term" value="F:glycosyltransferase activity"/>
    <property type="evidence" value="ECO:0007669"/>
    <property type="project" value="InterPro"/>
</dbReference>
<evidence type="ECO:0000256" key="1">
    <source>
        <dbReference type="SAM" id="MobiDB-lite"/>
    </source>
</evidence>
<keyword evidence="5" id="KW-1185">Reference proteome</keyword>
<dbReference type="Pfam" id="PF00534">
    <property type="entry name" value="Glycos_transf_1"/>
    <property type="match status" value="1"/>
</dbReference>
<dbReference type="KEGG" id="aoz:HUE56_00775"/>
<dbReference type="InterPro" id="IPR050194">
    <property type="entry name" value="Glycosyltransferase_grp1"/>
</dbReference>
<evidence type="ECO:0000313" key="4">
    <source>
        <dbReference type="EMBL" id="QKS49078.1"/>
    </source>
</evidence>
<feature type="domain" description="Glycosyl transferase family 1" evidence="2">
    <location>
        <begin position="208"/>
        <end position="371"/>
    </location>
</feature>
<dbReference type="SUPFAM" id="SSF53756">
    <property type="entry name" value="UDP-Glycosyltransferase/glycogen phosphorylase"/>
    <property type="match status" value="1"/>
</dbReference>
<feature type="domain" description="Glycosyltransferase subfamily 4-like N-terminal" evidence="3">
    <location>
        <begin position="28"/>
        <end position="195"/>
    </location>
</feature>
<dbReference type="OrthoDB" id="7249056at2"/>
<dbReference type="RefSeq" id="WP_149200350.1">
    <property type="nucleotide sequence ID" value="NZ_BSOV01000032.1"/>
</dbReference>
<proteinExistence type="predicted"/>
<accession>A0A6N1ADB7</accession>
<dbReference type="AlphaFoldDB" id="A0A6N1ADB7"/>
<gene>
    <name evidence="4" type="ORF">HUE56_00775</name>
</gene>
<evidence type="ECO:0000313" key="5">
    <source>
        <dbReference type="Proteomes" id="UP000509702"/>
    </source>
</evidence>
<evidence type="ECO:0000259" key="3">
    <source>
        <dbReference type="Pfam" id="PF13579"/>
    </source>
</evidence>
<organism evidence="4 5">
    <name type="scientific">Azospirillum oryzae</name>
    <dbReference type="NCBI Taxonomy" id="286727"/>
    <lineage>
        <taxon>Bacteria</taxon>
        <taxon>Pseudomonadati</taxon>
        <taxon>Pseudomonadota</taxon>
        <taxon>Alphaproteobacteria</taxon>
        <taxon>Rhodospirillales</taxon>
        <taxon>Azospirillaceae</taxon>
        <taxon>Azospirillum</taxon>
    </lineage>
</organism>
<dbReference type="InterPro" id="IPR001296">
    <property type="entry name" value="Glyco_trans_1"/>
</dbReference>
<evidence type="ECO:0000259" key="2">
    <source>
        <dbReference type="Pfam" id="PF00534"/>
    </source>
</evidence>
<feature type="region of interest" description="Disordered" evidence="1">
    <location>
        <begin position="397"/>
        <end position="418"/>
    </location>
</feature>